<reference evidence="3 4" key="1">
    <citation type="journal article" date="2013" name="Genome Biol. Evol.">
        <title>The evolution of genomic instability in the obligate endosymbionts of whiteflies.</title>
        <authorList>
            <person name="Sloan D.B."/>
            <person name="Moran N.A."/>
        </authorList>
    </citation>
    <scope>NUCLEOTIDE SEQUENCE [LARGE SCALE GENOMIC DNA]</scope>
    <source>
        <strain evidence="3 4">TV</strain>
    </source>
</reference>
<dbReference type="Proteomes" id="UP000012083">
    <property type="component" value="Chromosome"/>
</dbReference>
<dbReference type="GO" id="GO:0016765">
    <property type="term" value="F:transferase activity, transferring alkyl or aryl (other than methyl) groups"/>
    <property type="evidence" value="ECO:0007669"/>
    <property type="project" value="InterPro"/>
</dbReference>
<dbReference type="InterPro" id="IPR019845">
    <property type="entry name" value="Squalene/phytoene_synthase_CS"/>
</dbReference>
<keyword evidence="2" id="KW-0472">Membrane</keyword>
<evidence type="ECO:0000313" key="3">
    <source>
        <dbReference type="EMBL" id="AGI27207.1"/>
    </source>
</evidence>
<dbReference type="AlphaFoldDB" id="A0A8D4BUN4"/>
<dbReference type="Pfam" id="PF00494">
    <property type="entry name" value="SQS_PSY"/>
    <property type="match status" value="1"/>
</dbReference>
<evidence type="ECO:0000256" key="1">
    <source>
        <dbReference type="ARBA" id="ARBA00022679"/>
    </source>
</evidence>
<keyword evidence="1" id="KW-0808">Transferase</keyword>
<name>A0A8D4BUN4_9GAMM</name>
<dbReference type="InterPro" id="IPR008949">
    <property type="entry name" value="Isoprenoid_synthase_dom_sf"/>
</dbReference>
<dbReference type="InterPro" id="IPR002060">
    <property type="entry name" value="Squ/phyt_synthse"/>
</dbReference>
<keyword evidence="2" id="KW-1133">Transmembrane helix</keyword>
<protein>
    <submittedName>
        <fullName evidence="3">Phytoene/squalene synthetase</fullName>
    </submittedName>
</protein>
<dbReference type="EMBL" id="CP004358">
    <property type="protein sequence ID" value="AGI27207.1"/>
    <property type="molecule type" value="Genomic_DNA"/>
</dbReference>
<dbReference type="GO" id="GO:0008299">
    <property type="term" value="P:isoprenoid biosynthetic process"/>
    <property type="evidence" value="ECO:0007669"/>
    <property type="project" value="UniProtKB-ARBA"/>
</dbReference>
<accession>A0A8D4BUN4</accession>
<evidence type="ECO:0000256" key="2">
    <source>
        <dbReference type="SAM" id="Phobius"/>
    </source>
</evidence>
<dbReference type="KEGG" id="pld:PalTV_230"/>
<dbReference type="PROSITE" id="PS01045">
    <property type="entry name" value="SQUALEN_PHYTOEN_SYN_2"/>
    <property type="match status" value="1"/>
</dbReference>
<sequence>MYINILKNNTSINITVFIELIQCLIKDINYPANLTNEQELIYYCYGVAGTIGILILPIINSSINNTLNAIHLGMFMQLINIARDVLEDAFKGRRYLPGCWVNNISAKEIIYLSNSPINKKHKLINNAIIKLLNLSHYFYNKGIKNMYKLNYTNRRFIKILSSIYYKININIRTSNNPWIYKRIYISLYYKIFITLKNILIC</sequence>
<evidence type="ECO:0000313" key="4">
    <source>
        <dbReference type="Proteomes" id="UP000012083"/>
    </source>
</evidence>
<dbReference type="Gene3D" id="1.10.600.10">
    <property type="entry name" value="Farnesyl Diphosphate Synthase"/>
    <property type="match status" value="1"/>
</dbReference>
<dbReference type="SUPFAM" id="SSF48576">
    <property type="entry name" value="Terpenoid synthases"/>
    <property type="match status" value="1"/>
</dbReference>
<feature type="transmembrane region" description="Helical" evidence="2">
    <location>
        <begin position="40"/>
        <end position="59"/>
    </location>
</feature>
<keyword evidence="2" id="KW-0812">Transmembrane</keyword>
<dbReference type="PANTHER" id="PTHR31480">
    <property type="entry name" value="BIFUNCTIONAL LYCOPENE CYCLASE/PHYTOENE SYNTHASE"/>
    <property type="match status" value="1"/>
</dbReference>
<proteinExistence type="predicted"/>
<gene>
    <name evidence="3" type="primary">crtB</name>
    <name evidence="3" type="ORF">PalTV_230</name>
</gene>
<organism evidence="3 4">
    <name type="scientific">Candidatus Portiera aleyrodidarum TV</name>
    <dbReference type="NCBI Taxonomy" id="1297582"/>
    <lineage>
        <taxon>Bacteria</taxon>
        <taxon>Pseudomonadati</taxon>
        <taxon>Pseudomonadota</taxon>
        <taxon>Gammaproteobacteria</taxon>
        <taxon>Candidatus Johnevansiales</taxon>
        <taxon>Candidatus Johnevansiaceae</taxon>
        <taxon>Candidatus Portiera</taxon>
    </lineage>
</organism>